<feature type="chain" id="PRO_5034866618" evidence="1">
    <location>
        <begin position="26"/>
        <end position="84"/>
    </location>
</feature>
<dbReference type="EMBL" id="JACDXP010000011">
    <property type="protein sequence ID" value="KAF6517463.1"/>
    <property type="molecule type" value="Genomic_DNA"/>
</dbReference>
<proteinExistence type="predicted"/>
<sequence length="84" mass="9252">MLSKSFFMMMVVAIFGLIMPMTTMASPTGDVVPAVEEFQADNVSPGEEDLIAELHERQVPPYSGCSNERNRCEIRAAGIIAICW</sequence>
<protein>
    <submittedName>
        <fullName evidence="2">Uncharacterized protein</fullName>
    </submittedName>
</protein>
<comment type="caution">
    <text evidence="2">The sequence shown here is derived from an EMBL/GenBank/DDBJ whole genome shotgun (WGS) entry which is preliminary data.</text>
</comment>
<evidence type="ECO:0000256" key="1">
    <source>
        <dbReference type="SAM" id="SignalP"/>
    </source>
</evidence>
<gene>
    <name evidence="2" type="ORF">HZS61_003024</name>
</gene>
<name>A0A8H6GG61_FUSOX</name>
<reference evidence="2 3" key="1">
    <citation type="journal article" date="2020" name="bioRxiv">
        <title>A chromosome-scale genome assembly for the Fusarium oxysporum strain Fo5176 to establish a model Arabidopsis-fungal pathosystem.</title>
        <authorList>
            <person name="Fokkens L."/>
            <person name="Guo L."/>
            <person name="Dora S."/>
            <person name="Wang B."/>
            <person name="Ye K."/>
            <person name="Sanchez-Rodriguez C."/>
            <person name="Croll D."/>
        </authorList>
    </citation>
    <scope>NUCLEOTIDE SEQUENCE [LARGE SCALE GENOMIC DNA]</scope>
    <source>
        <strain evidence="2 3">Fo5176</strain>
    </source>
</reference>
<keyword evidence="1" id="KW-0732">Signal</keyword>
<organism evidence="2 3">
    <name type="scientific">Fusarium oxysporum f. sp. conglutinans</name>
    <dbReference type="NCBI Taxonomy" id="100902"/>
    <lineage>
        <taxon>Eukaryota</taxon>
        <taxon>Fungi</taxon>
        <taxon>Dikarya</taxon>
        <taxon>Ascomycota</taxon>
        <taxon>Pezizomycotina</taxon>
        <taxon>Sordariomycetes</taxon>
        <taxon>Hypocreomycetidae</taxon>
        <taxon>Hypocreales</taxon>
        <taxon>Nectriaceae</taxon>
        <taxon>Fusarium</taxon>
        <taxon>Fusarium oxysporum species complex</taxon>
    </lineage>
</organism>
<evidence type="ECO:0000313" key="3">
    <source>
        <dbReference type="Proteomes" id="UP000593570"/>
    </source>
</evidence>
<dbReference type="Proteomes" id="UP000593570">
    <property type="component" value="Unassembled WGS sequence"/>
</dbReference>
<accession>A0A8H6GG61</accession>
<dbReference type="AlphaFoldDB" id="A0A8H6GG61"/>
<feature type="signal peptide" evidence="1">
    <location>
        <begin position="1"/>
        <end position="25"/>
    </location>
</feature>
<evidence type="ECO:0000313" key="2">
    <source>
        <dbReference type="EMBL" id="KAF6517463.1"/>
    </source>
</evidence>